<reference evidence="1 2" key="1">
    <citation type="submission" date="2019-07" db="EMBL/GenBank/DDBJ databases">
        <title>Whole genome shotgun sequence of Cyclobacterium qasimii NBRC 106168.</title>
        <authorList>
            <person name="Hosoyama A."/>
            <person name="Uohara A."/>
            <person name="Ohji S."/>
            <person name="Ichikawa N."/>
        </authorList>
    </citation>
    <scope>NUCLEOTIDE SEQUENCE [LARGE SCALE GENOMIC DNA]</scope>
    <source>
        <strain evidence="1 2">NBRC 106168</strain>
    </source>
</reference>
<organism evidence="1 2">
    <name type="scientific">Cyclobacterium qasimii</name>
    <dbReference type="NCBI Taxonomy" id="1350429"/>
    <lineage>
        <taxon>Bacteria</taxon>
        <taxon>Pseudomonadati</taxon>
        <taxon>Bacteroidota</taxon>
        <taxon>Cytophagia</taxon>
        <taxon>Cytophagales</taxon>
        <taxon>Cyclobacteriaceae</taxon>
        <taxon>Cyclobacterium</taxon>
    </lineage>
</organism>
<accession>A0A512CEH0</accession>
<sequence length="134" mass="15653">MSTYFLSQNPGIINDTHRVTDWISVQEKTESHVYIYDKRLPSVLFNSNLQVISVFDGDESLNRETQFQQDQTWKGQLINLKSNPNWISSSAPDRSIWIVKSKKILPQSDGDFSWRQLTEIDGWKIVRLIKKIKP</sequence>
<dbReference type="AlphaFoldDB" id="A0A512CEH0"/>
<name>A0A512CEH0_9BACT</name>
<keyword evidence="2" id="KW-1185">Reference proteome</keyword>
<dbReference type="EMBL" id="BJYV01000016">
    <property type="protein sequence ID" value="GEO22609.1"/>
    <property type="molecule type" value="Genomic_DNA"/>
</dbReference>
<evidence type="ECO:0000313" key="2">
    <source>
        <dbReference type="Proteomes" id="UP000321301"/>
    </source>
</evidence>
<proteinExistence type="predicted"/>
<evidence type="ECO:0000313" key="1">
    <source>
        <dbReference type="EMBL" id="GEO22609.1"/>
    </source>
</evidence>
<comment type="caution">
    <text evidence="1">The sequence shown here is derived from an EMBL/GenBank/DDBJ whole genome shotgun (WGS) entry which is preliminary data.</text>
</comment>
<gene>
    <name evidence="1" type="ORF">CQA01_31430</name>
</gene>
<dbReference type="Proteomes" id="UP000321301">
    <property type="component" value="Unassembled WGS sequence"/>
</dbReference>
<protein>
    <submittedName>
        <fullName evidence="1">Uncharacterized protein</fullName>
    </submittedName>
</protein>